<dbReference type="InterPro" id="IPR010359">
    <property type="entry name" value="IrrE_HExxH"/>
</dbReference>
<reference evidence="3 4" key="1">
    <citation type="journal article" date="2015" name="Stand. Genomic Sci.">
        <title>Genomic Encyclopedia of Bacterial and Archaeal Type Strains, Phase III: the genomes of soil and plant-associated and newly described type strains.</title>
        <authorList>
            <person name="Whitman W.B."/>
            <person name="Woyke T."/>
            <person name="Klenk H.P."/>
            <person name="Zhou Y."/>
            <person name="Lilburn T.G."/>
            <person name="Beck B.J."/>
            <person name="De Vos P."/>
            <person name="Vandamme P."/>
            <person name="Eisen J.A."/>
            <person name="Garrity G."/>
            <person name="Hugenholtz P."/>
            <person name="Kyrpides N.C."/>
        </authorList>
    </citation>
    <scope>NUCLEOTIDE SEQUENCE [LARGE SCALE GENOMIC DNA]</scope>
    <source>
        <strain evidence="3 4">CGMCC 1.7748</strain>
    </source>
</reference>
<comment type="similarity">
    <text evidence="1">Belongs to the short-chain fatty acyl-CoA assimilation regulator (ScfR) family.</text>
</comment>
<dbReference type="PROSITE" id="PS50943">
    <property type="entry name" value="HTH_CROC1"/>
    <property type="match status" value="1"/>
</dbReference>
<dbReference type="PANTHER" id="PTHR43236:SF1">
    <property type="entry name" value="BLL7220 PROTEIN"/>
    <property type="match status" value="1"/>
</dbReference>
<gene>
    <name evidence="3" type="ORF">IQ35_03581</name>
</gene>
<dbReference type="InterPro" id="IPR001387">
    <property type="entry name" value="Cro/C1-type_HTH"/>
</dbReference>
<dbReference type="SUPFAM" id="SSF47413">
    <property type="entry name" value="lambda repressor-like DNA-binding domains"/>
    <property type="match status" value="1"/>
</dbReference>
<dbReference type="PANTHER" id="PTHR43236">
    <property type="entry name" value="ANTITOXIN HIGA1"/>
    <property type="match status" value="1"/>
</dbReference>
<accession>A0A562K4C5</accession>
<dbReference type="Pfam" id="PF01381">
    <property type="entry name" value="HTH_3"/>
    <property type="match status" value="1"/>
</dbReference>
<organism evidence="3 4">
    <name type="scientific">Sphingobium wenxiniae (strain DSM 21828 / CGMCC 1.7748 / JZ-1)</name>
    <dbReference type="NCBI Taxonomy" id="595605"/>
    <lineage>
        <taxon>Bacteria</taxon>
        <taxon>Pseudomonadati</taxon>
        <taxon>Pseudomonadota</taxon>
        <taxon>Alphaproteobacteria</taxon>
        <taxon>Sphingomonadales</taxon>
        <taxon>Sphingomonadaceae</taxon>
        <taxon>Sphingobium</taxon>
    </lineage>
</organism>
<dbReference type="Pfam" id="PF06114">
    <property type="entry name" value="Peptidase_M78"/>
    <property type="match status" value="1"/>
</dbReference>
<feature type="domain" description="HTH cro/C1-type" evidence="2">
    <location>
        <begin position="6"/>
        <end position="62"/>
    </location>
</feature>
<comment type="caution">
    <text evidence="3">The sequence shown here is derived from an EMBL/GenBank/DDBJ whole genome shotgun (WGS) entry which is preliminary data.</text>
</comment>
<dbReference type="GO" id="GO:0003677">
    <property type="term" value="F:DNA binding"/>
    <property type="evidence" value="ECO:0007669"/>
    <property type="project" value="InterPro"/>
</dbReference>
<dbReference type="Gene3D" id="1.10.260.40">
    <property type="entry name" value="lambda repressor-like DNA-binding domains"/>
    <property type="match status" value="1"/>
</dbReference>
<dbReference type="CDD" id="cd00093">
    <property type="entry name" value="HTH_XRE"/>
    <property type="match status" value="1"/>
</dbReference>
<dbReference type="AlphaFoldDB" id="A0A562K4C5"/>
<dbReference type="Proteomes" id="UP000316624">
    <property type="component" value="Unassembled WGS sequence"/>
</dbReference>
<dbReference type="EMBL" id="VLKK01000022">
    <property type="protein sequence ID" value="TWH90298.1"/>
    <property type="molecule type" value="Genomic_DNA"/>
</dbReference>
<evidence type="ECO:0000313" key="3">
    <source>
        <dbReference type="EMBL" id="TWH90298.1"/>
    </source>
</evidence>
<dbReference type="SMART" id="SM00530">
    <property type="entry name" value="HTH_XRE"/>
    <property type="match status" value="1"/>
</dbReference>
<dbReference type="InterPro" id="IPR010982">
    <property type="entry name" value="Lambda_DNA-bd_dom_sf"/>
</dbReference>
<proteinExistence type="inferred from homology"/>
<evidence type="ECO:0000313" key="4">
    <source>
        <dbReference type="Proteomes" id="UP000316624"/>
    </source>
</evidence>
<keyword evidence="4" id="KW-1185">Reference proteome</keyword>
<dbReference type="InterPro" id="IPR052345">
    <property type="entry name" value="Rad_response_metalloprotease"/>
</dbReference>
<protein>
    <submittedName>
        <fullName evidence="3">Zn-dependent peptidase ImmA (M78 family)</fullName>
    </submittedName>
</protein>
<sequence length="360" mass="39149">MLGGRLKLARAKAGLSLRDLAAQMDPPVSAQALSKYENDAMMPSSRVLLGLSRALSVPMDFLMGAQVAALSGVEFRKGAGTSAADRARVEATVIERLENYLAIEEIVGIEADGPVLAGVGGARIDAPEHIDVLAAKVREKWALGEDAIPSVTQLLEDRGVRVIEAPLSAKVSGMTCWVERNDGRPPVAAIVVSTDINLERRRFTLAHELAHRLIPAVGDIGLTLEKAMDRFAGAFLVPEAHLKREVGERRAQVAYQEIVRLKHMYGVSAAMLLMRLQQTGILDQGTVEYAFRTYARGWRWAEPDELPRNGDLAEMERPARYESLVYRALAEGMISSIRAAKLLGTSLQTVEHGLRGPIAA</sequence>
<dbReference type="RefSeq" id="WP_145075428.1">
    <property type="nucleotide sequence ID" value="NZ_JACIIY010000024.1"/>
</dbReference>
<evidence type="ECO:0000259" key="2">
    <source>
        <dbReference type="PROSITE" id="PS50943"/>
    </source>
</evidence>
<name>A0A562K4C5_SPHWJ</name>
<evidence type="ECO:0000256" key="1">
    <source>
        <dbReference type="ARBA" id="ARBA00007227"/>
    </source>
</evidence>
<dbReference type="Gene3D" id="1.10.10.2910">
    <property type="match status" value="1"/>
</dbReference>